<organism evidence="5 6">
    <name type="scientific">Haloferax larsenii</name>
    <dbReference type="NCBI Taxonomy" id="302484"/>
    <lineage>
        <taxon>Archaea</taxon>
        <taxon>Methanobacteriati</taxon>
        <taxon>Methanobacteriota</taxon>
        <taxon>Stenosarchaea group</taxon>
        <taxon>Halobacteria</taxon>
        <taxon>Halobacteriales</taxon>
        <taxon>Haloferacaceae</taxon>
        <taxon>Haloferax</taxon>
    </lineage>
</organism>
<feature type="domain" description="Nudix hydrolase" evidence="4">
    <location>
        <begin position="49"/>
        <end position="182"/>
    </location>
</feature>
<sequence length="182" mass="20956">MDIEERTRNEVQRHLGQLRNKYGEFPLDQERVTNEPDFFKKGVRLAEEGWIGDAGAWVTDDEGRVLLIRHSNSPDEWGTPGGGHEPGESLEETARREIREETGVECSLTGVYWARQKTIVHENDSNKQISMLTIEFEADYTGGELDIGDSEILEAKWFAEPPKRVHNMLDDKIEQWKQSMQL</sequence>
<dbReference type="PRINTS" id="PR00502">
    <property type="entry name" value="NUDIXFAMILY"/>
</dbReference>
<evidence type="ECO:0000313" key="5">
    <source>
        <dbReference type="EMBL" id="SEK98633.1"/>
    </source>
</evidence>
<name>A0A1H7LIB9_HALLR</name>
<gene>
    <name evidence="5" type="ORF">SAMN04488691_102335</name>
</gene>
<evidence type="ECO:0000313" key="6">
    <source>
        <dbReference type="Proteomes" id="UP000183894"/>
    </source>
</evidence>
<dbReference type="PROSITE" id="PS51462">
    <property type="entry name" value="NUDIX"/>
    <property type="match status" value="1"/>
</dbReference>
<dbReference type="AlphaFoldDB" id="A0A1H7LIB9"/>
<dbReference type="PANTHER" id="PTHR43046">
    <property type="entry name" value="GDP-MANNOSE MANNOSYL HYDROLASE"/>
    <property type="match status" value="1"/>
</dbReference>
<protein>
    <submittedName>
        <fullName evidence="5">ADP-ribose pyrophosphatase YjhB, NUDIX family</fullName>
    </submittedName>
</protein>
<dbReference type="RefSeq" id="WP_074792934.1">
    <property type="nucleotide sequence ID" value="NZ_FOAD01000002.1"/>
</dbReference>
<evidence type="ECO:0000256" key="2">
    <source>
        <dbReference type="ARBA" id="ARBA00022801"/>
    </source>
</evidence>
<reference evidence="5 6" key="1">
    <citation type="submission" date="2016-10" db="EMBL/GenBank/DDBJ databases">
        <authorList>
            <person name="de Groot N.N."/>
        </authorList>
    </citation>
    <scope>NUCLEOTIDE SEQUENCE [LARGE SCALE GENOMIC DNA]</scope>
    <source>
        <strain evidence="5 6">CDM_5</strain>
    </source>
</reference>
<evidence type="ECO:0000259" key="4">
    <source>
        <dbReference type="PROSITE" id="PS51462"/>
    </source>
</evidence>
<dbReference type="SUPFAM" id="SSF55811">
    <property type="entry name" value="Nudix"/>
    <property type="match status" value="1"/>
</dbReference>
<dbReference type="Gene3D" id="3.90.79.10">
    <property type="entry name" value="Nucleoside Triphosphate Pyrophosphohydrolase"/>
    <property type="match status" value="1"/>
</dbReference>
<dbReference type="CDD" id="cd02883">
    <property type="entry name" value="NUDIX_Hydrolase"/>
    <property type="match status" value="1"/>
</dbReference>
<dbReference type="InterPro" id="IPR015797">
    <property type="entry name" value="NUDIX_hydrolase-like_dom_sf"/>
</dbReference>
<dbReference type="InterPro" id="IPR020084">
    <property type="entry name" value="NUDIX_hydrolase_CS"/>
</dbReference>
<dbReference type="Proteomes" id="UP000183894">
    <property type="component" value="Unassembled WGS sequence"/>
</dbReference>
<dbReference type="PROSITE" id="PS00893">
    <property type="entry name" value="NUDIX_BOX"/>
    <property type="match status" value="1"/>
</dbReference>
<dbReference type="GO" id="GO:0016787">
    <property type="term" value="F:hydrolase activity"/>
    <property type="evidence" value="ECO:0007669"/>
    <property type="project" value="UniProtKB-KW"/>
</dbReference>
<accession>A0A1H7LIB9</accession>
<dbReference type="InterPro" id="IPR020476">
    <property type="entry name" value="Nudix_hydrolase"/>
</dbReference>
<keyword evidence="2" id="KW-0378">Hydrolase</keyword>
<evidence type="ECO:0000256" key="3">
    <source>
        <dbReference type="SAM" id="MobiDB-lite"/>
    </source>
</evidence>
<dbReference type="EMBL" id="FOAD01000002">
    <property type="protein sequence ID" value="SEK98633.1"/>
    <property type="molecule type" value="Genomic_DNA"/>
</dbReference>
<proteinExistence type="predicted"/>
<dbReference type="OrthoDB" id="346422at2157"/>
<evidence type="ECO:0000256" key="1">
    <source>
        <dbReference type="ARBA" id="ARBA00001946"/>
    </source>
</evidence>
<comment type="cofactor">
    <cofactor evidence="1">
        <name>Mg(2+)</name>
        <dbReference type="ChEBI" id="CHEBI:18420"/>
    </cofactor>
</comment>
<feature type="region of interest" description="Disordered" evidence="3">
    <location>
        <begin position="71"/>
        <end position="91"/>
    </location>
</feature>
<dbReference type="Pfam" id="PF00293">
    <property type="entry name" value="NUDIX"/>
    <property type="match status" value="1"/>
</dbReference>
<dbReference type="InterPro" id="IPR000086">
    <property type="entry name" value="NUDIX_hydrolase_dom"/>
</dbReference>
<dbReference type="PANTHER" id="PTHR43046:SF14">
    <property type="entry name" value="MUTT_NUDIX FAMILY PROTEIN"/>
    <property type="match status" value="1"/>
</dbReference>